<name>A0A4S2MR58_9PEZI</name>
<sequence length="233" mass="26733">MASFQIFDAVPDSTTATPTAIPSTQRHRRYASSPYLSPNPAPTQTPYLSPSPSPPTNISWSRFHHQHAQYTPQTHPNPHPPVRPISPSRPPPNHHCEYTSLVIATEDAEALILNPLLDEIRRVVTKRAERAVQAEYCERVEDAWGDIRRGYSQRRGGRGTEREMGEVLQNVSDALWRECVQKYPAVLGREYKRVEEVVRGRGWRGEERELVAGEERERERGYRRGERLRVYTG</sequence>
<dbReference type="AlphaFoldDB" id="A0A4S2MR58"/>
<feature type="compositionally biased region" description="Pro residues" evidence="1">
    <location>
        <begin position="75"/>
        <end position="93"/>
    </location>
</feature>
<feature type="compositionally biased region" description="Low complexity" evidence="1">
    <location>
        <begin position="13"/>
        <end position="24"/>
    </location>
</feature>
<gene>
    <name evidence="2" type="ORF">EX30DRAFT_374122</name>
</gene>
<dbReference type="EMBL" id="ML220145">
    <property type="protein sequence ID" value="TGZ78139.1"/>
    <property type="molecule type" value="Genomic_DNA"/>
</dbReference>
<proteinExistence type="predicted"/>
<protein>
    <submittedName>
        <fullName evidence="2">Uncharacterized protein</fullName>
    </submittedName>
</protein>
<dbReference type="Proteomes" id="UP000298138">
    <property type="component" value="Unassembled WGS sequence"/>
</dbReference>
<feature type="region of interest" description="Disordered" evidence="1">
    <location>
        <begin position="1"/>
        <end position="94"/>
    </location>
</feature>
<evidence type="ECO:0000313" key="2">
    <source>
        <dbReference type="EMBL" id="TGZ78139.1"/>
    </source>
</evidence>
<organism evidence="2 3">
    <name type="scientific">Ascodesmis nigricans</name>
    <dbReference type="NCBI Taxonomy" id="341454"/>
    <lineage>
        <taxon>Eukaryota</taxon>
        <taxon>Fungi</taxon>
        <taxon>Dikarya</taxon>
        <taxon>Ascomycota</taxon>
        <taxon>Pezizomycotina</taxon>
        <taxon>Pezizomycetes</taxon>
        <taxon>Pezizales</taxon>
        <taxon>Ascodesmidaceae</taxon>
        <taxon>Ascodesmis</taxon>
    </lineage>
</organism>
<evidence type="ECO:0000313" key="3">
    <source>
        <dbReference type="Proteomes" id="UP000298138"/>
    </source>
</evidence>
<feature type="compositionally biased region" description="Pro residues" evidence="1">
    <location>
        <begin position="37"/>
        <end position="55"/>
    </location>
</feature>
<keyword evidence="3" id="KW-1185">Reference proteome</keyword>
<dbReference type="InParanoid" id="A0A4S2MR58"/>
<reference evidence="2 3" key="1">
    <citation type="submission" date="2019-04" db="EMBL/GenBank/DDBJ databases">
        <title>Comparative genomics and transcriptomics to analyze fruiting body development in filamentous ascomycetes.</title>
        <authorList>
            <consortium name="DOE Joint Genome Institute"/>
            <person name="Lutkenhaus R."/>
            <person name="Traeger S."/>
            <person name="Breuer J."/>
            <person name="Kuo A."/>
            <person name="Lipzen A."/>
            <person name="Pangilinan J."/>
            <person name="Dilworth D."/>
            <person name="Sandor L."/>
            <person name="Poggeler S."/>
            <person name="Barry K."/>
            <person name="Grigoriev I.V."/>
            <person name="Nowrousian M."/>
        </authorList>
    </citation>
    <scope>NUCLEOTIDE SEQUENCE [LARGE SCALE GENOMIC DNA]</scope>
    <source>
        <strain evidence="2 3">CBS 389.68</strain>
    </source>
</reference>
<evidence type="ECO:0000256" key="1">
    <source>
        <dbReference type="SAM" id="MobiDB-lite"/>
    </source>
</evidence>
<accession>A0A4S2MR58</accession>